<evidence type="ECO:0000256" key="1">
    <source>
        <dbReference type="ARBA" id="ARBA00022900"/>
    </source>
</evidence>
<evidence type="ECO:0000256" key="2">
    <source>
        <dbReference type="SAM" id="SignalP"/>
    </source>
</evidence>
<feature type="chain" id="PRO_5041467827" description="TIL domain-containing protein" evidence="2">
    <location>
        <begin position="24"/>
        <end position="133"/>
    </location>
</feature>
<keyword evidence="1" id="KW-0646">Protease inhibitor</keyword>
<feature type="signal peptide" evidence="2">
    <location>
        <begin position="1"/>
        <end position="23"/>
    </location>
</feature>
<accession>A0AA39GWS0</accession>
<dbReference type="CDD" id="cd19941">
    <property type="entry name" value="TIL"/>
    <property type="match status" value="1"/>
</dbReference>
<evidence type="ECO:0000313" key="5">
    <source>
        <dbReference type="Proteomes" id="UP001175271"/>
    </source>
</evidence>
<keyword evidence="2" id="KW-0732">Signal</keyword>
<dbReference type="Gene3D" id="2.10.25.10">
    <property type="entry name" value="Laminin"/>
    <property type="match status" value="1"/>
</dbReference>
<proteinExistence type="predicted"/>
<keyword evidence="5" id="KW-1185">Reference proteome</keyword>
<dbReference type="InterPro" id="IPR036084">
    <property type="entry name" value="Ser_inhib-like_sf"/>
</dbReference>
<feature type="domain" description="TIL" evidence="3">
    <location>
        <begin position="40"/>
        <end position="102"/>
    </location>
</feature>
<dbReference type="Proteomes" id="UP001175271">
    <property type="component" value="Unassembled WGS sequence"/>
</dbReference>
<name>A0AA39GWS0_9BILA</name>
<evidence type="ECO:0000259" key="3">
    <source>
        <dbReference type="Pfam" id="PF01826"/>
    </source>
</evidence>
<dbReference type="GO" id="GO:0004867">
    <property type="term" value="F:serine-type endopeptidase inhibitor activity"/>
    <property type="evidence" value="ECO:0007669"/>
    <property type="project" value="UniProtKB-KW"/>
</dbReference>
<organism evidence="4 5">
    <name type="scientific">Steinernema hermaphroditum</name>
    <dbReference type="NCBI Taxonomy" id="289476"/>
    <lineage>
        <taxon>Eukaryota</taxon>
        <taxon>Metazoa</taxon>
        <taxon>Ecdysozoa</taxon>
        <taxon>Nematoda</taxon>
        <taxon>Chromadorea</taxon>
        <taxon>Rhabditida</taxon>
        <taxon>Tylenchina</taxon>
        <taxon>Panagrolaimomorpha</taxon>
        <taxon>Strongyloidoidea</taxon>
        <taxon>Steinernematidae</taxon>
        <taxon>Steinernema</taxon>
    </lineage>
</organism>
<comment type="caution">
    <text evidence="4">The sequence shown here is derived from an EMBL/GenBank/DDBJ whole genome shotgun (WGS) entry which is preliminary data.</text>
</comment>
<dbReference type="InterPro" id="IPR002919">
    <property type="entry name" value="TIL_dom"/>
</dbReference>
<dbReference type="AlphaFoldDB" id="A0AA39GWS0"/>
<keyword evidence="1" id="KW-0722">Serine protease inhibitor</keyword>
<evidence type="ECO:0000313" key="4">
    <source>
        <dbReference type="EMBL" id="KAK0394973.1"/>
    </source>
</evidence>
<protein>
    <recommendedName>
        <fullName evidence="3">TIL domain-containing protein</fullName>
    </recommendedName>
</protein>
<dbReference type="SUPFAM" id="SSF57567">
    <property type="entry name" value="Serine protease inhibitors"/>
    <property type="match status" value="1"/>
</dbReference>
<dbReference type="EMBL" id="JAUCMV010000005">
    <property type="protein sequence ID" value="KAK0394973.1"/>
    <property type="molecule type" value="Genomic_DNA"/>
</dbReference>
<reference evidence="4" key="1">
    <citation type="submission" date="2023-06" db="EMBL/GenBank/DDBJ databases">
        <title>Genomic analysis of the entomopathogenic nematode Steinernema hermaphroditum.</title>
        <authorList>
            <person name="Schwarz E.M."/>
            <person name="Heppert J.K."/>
            <person name="Baniya A."/>
            <person name="Schwartz H.T."/>
            <person name="Tan C.-H."/>
            <person name="Antoshechkin I."/>
            <person name="Sternberg P.W."/>
            <person name="Goodrich-Blair H."/>
            <person name="Dillman A.R."/>
        </authorList>
    </citation>
    <scope>NUCLEOTIDE SEQUENCE</scope>
    <source>
        <strain evidence="4">PS9179</strain>
        <tissue evidence="4">Whole animal</tissue>
    </source>
</reference>
<gene>
    <name evidence="4" type="ORF">QR680_001038</name>
</gene>
<sequence length="133" mass="15584">MKSTVVVALFCLVAFLANGGVDARRKTAREKRRLIEQAFCKAHEHYVTCGPEDRCEMSCDNLFSPPRCEYDPYDPNCFYPKCVCNEGYARDMYGRCVAIENCFDDQPTPYRSGRDRNFRMARSHRRHPVNHFW</sequence>
<dbReference type="Pfam" id="PF01826">
    <property type="entry name" value="TIL"/>
    <property type="match status" value="1"/>
</dbReference>